<dbReference type="Proteomes" id="UP000264589">
    <property type="component" value="Unassembled WGS sequence"/>
</dbReference>
<gene>
    <name evidence="2" type="ORF">DX908_08165</name>
</gene>
<organism evidence="2 3">
    <name type="scientific">Parvularcula marina</name>
    <dbReference type="NCBI Taxonomy" id="2292771"/>
    <lineage>
        <taxon>Bacteria</taxon>
        <taxon>Pseudomonadati</taxon>
        <taxon>Pseudomonadota</taxon>
        <taxon>Alphaproteobacteria</taxon>
        <taxon>Parvularculales</taxon>
        <taxon>Parvularculaceae</taxon>
        <taxon>Parvularcula</taxon>
    </lineage>
</organism>
<dbReference type="EMBL" id="QUQO01000001">
    <property type="protein sequence ID" value="RFB05231.1"/>
    <property type="molecule type" value="Genomic_DNA"/>
</dbReference>
<reference evidence="2 3" key="1">
    <citation type="submission" date="2018-08" db="EMBL/GenBank/DDBJ databases">
        <title>Parvularcula sp. SM1705, isolated from surface water of the South Sea China.</title>
        <authorList>
            <person name="Sun L."/>
        </authorList>
    </citation>
    <scope>NUCLEOTIDE SEQUENCE [LARGE SCALE GENOMIC DNA]</scope>
    <source>
        <strain evidence="2 3">SM1705</strain>
    </source>
</reference>
<evidence type="ECO:0000313" key="2">
    <source>
        <dbReference type="EMBL" id="RFB05231.1"/>
    </source>
</evidence>
<protein>
    <recommendedName>
        <fullName evidence="4">PepSY domain-containing protein</fullName>
    </recommendedName>
</protein>
<evidence type="ECO:0000313" key="3">
    <source>
        <dbReference type="Proteomes" id="UP000264589"/>
    </source>
</evidence>
<comment type="caution">
    <text evidence="2">The sequence shown here is derived from an EMBL/GenBank/DDBJ whole genome shotgun (WGS) entry which is preliminary data.</text>
</comment>
<feature type="chain" id="PRO_5016723225" description="PepSY domain-containing protein" evidence="1">
    <location>
        <begin position="24"/>
        <end position="88"/>
    </location>
</feature>
<keyword evidence="3" id="KW-1185">Reference proteome</keyword>
<dbReference type="InParanoid" id="A0A371RIG0"/>
<evidence type="ECO:0000256" key="1">
    <source>
        <dbReference type="SAM" id="SignalP"/>
    </source>
</evidence>
<evidence type="ECO:0008006" key="4">
    <source>
        <dbReference type="Google" id="ProtNLM"/>
    </source>
</evidence>
<dbReference type="AlphaFoldDB" id="A0A371RIG0"/>
<feature type="signal peptide" evidence="1">
    <location>
        <begin position="1"/>
        <end position="23"/>
    </location>
</feature>
<accession>A0A371RIG0</accession>
<name>A0A371RIG0_9PROT</name>
<dbReference type="RefSeq" id="WP_116391863.1">
    <property type="nucleotide sequence ID" value="NZ_CAXQPM010000008.1"/>
</dbReference>
<sequence length="88" mass="9298">MFIRSTLIAGAALIAAASAPAHANTQEEVELCLAALSQEAPDAKFSFKRKSGGALAKLKFEMVSADGEKKSVVCKVRKGEVEELDMDA</sequence>
<proteinExistence type="predicted"/>
<keyword evidence="1" id="KW-0732">Signal</keyword>